<dbReference type="Proteomes" id="UP000789702">
    <property type="component" value="Unassembled WGS sequence"/>
</dbReference>
<keyword evidence="2" id="KW-1185">Reference proteome</keyword>
<name>A0ACA9LMH9_9GLOM</name>
<evidence type="ECO:0000313" key="2">
    <source>
        <dbReference type="Proteomes" id="UP000789702"/>
    </source>
</evidence>
<comment type="caution">
    <text evidence="1">The sequence shown here is derived from an EMBL/GenBank/DDBJ whole genome shotgun (WGS) entry which is preliminary data.</text>
</comment>
<gene>
    <name evidence="1" type="ORF">DHETER_LOCUS4739</name>
</gene>
<dbReference type="EMBL" id="CAJVPU010004889">
    <property type="protein sequence ID" value="CAG8539476.1"/>
    <property type="molecule type" value="Genomic_DNA"/>
</dbReference>
<reference evidence="1" key="1">
    <citation type="submission" date="2021-06" db="EMBL/GenBank/DDBJ databases">
        <authorList>
            <person name="Kallberg Y."/>
            <person name="Tangrot J."/>
            <person name="Rosling A."/>
        </authorList>
    </citation>
    <scope>NUCLEOTIDE SEQUENCE</scope>
    <source>
        <strain evidence="1">IL203A</strain>
    </source>
</reference>
<proteinExistence type="predicted"/>
<evidence type="ECO:0000313" key="1">
    <source>
        <dbReference type="EMBL" id="CAG8539476.1"/>
    </source>
</evidence>
<sequence>MNKQKIRNTTKGRSDNIVSEESVETVAGSGSQEAHINNEQHATVYEPTITNTTRMEHSTHGNNQSKTHIARTN</sequence>
<protein>
    <submittedName>
        <fullName evidence="1">14106_t:CDS:1</fullName>
    </submittedName>
</protein>
<organism evidence="1 2">
    <name type="scientific">Dentiscutata heterogama</name>
    <dbReference type="NCBI Taxonomy" id="1316150"/>
    <lineage>
        <taxon>Eukaryota</taxon>
        <taxon>Fungi</taxon>
        <taxon>Fungi incertae sedis</taxon>
        <taxon>Mucoromycota</taxon>
        <taxon>Glomeromycotina</taxon>
        <taxon>Glomeromycetes</taxon>
        <taxon>Diversisporales</taxon>
        <taxon>Gigasporaceae</taxon>
        <taxon>Dentiscutata</taxon>
    </lineage>
</organism>
<accession>A0ACA9LMH9</accession>